<name>A0A6N2CD02_SOLCI</name>
<accession>A0A6N2CD02</accession>
<reference evidence="2" key="1">
    <citation type="submission" date="2019-05" db="EMBL/GenBank/DDBJ databases">
        <title>The de novo reference genome and transcriptome assemblies of the wild tomato species Solanum chilense.</title>
        <authorList>
            <person name="Stam R."/>
            <person name="Nosenko T."/>
            <person name="Hoerger A.C."/>
            <person name="Stephan W."/>
            <person name="Seidel M.A."/>
            <person name="Kuhn J.M.M."/>
            <person name="Haberer G."/>
            <person name="Tellier A."/>
        </authorList>
    </citation>
    <scope>NUCLEOTIDE SEQUENCE</scope>
    <source>
        <tissue evidence="2">Mature leaves</tissue>
    </source>
</reference>
<sequence>MDMKSIKDLLEQMLDHIKHQHTGEPKDVYEMIGKLEQIKTYLLAKAMHSTVFSGAGAGSSRAGAGASKRPKLGGV</sequence>
<protein>
    <submittedName>
        <fullName evidence="2">Uncharacterized protein</fullName>
    </submittedName>
</protein>
<comment type="caution">
    <text evidence="2">The sequence shown here is derived from an EMBL/GenBank/DDBJ whole genome shotgun (WGS) entry which is preliminary data.</text>
</comment>
<evidence type="ECO:0000313" key="2">
    <source>
        <dbReference type="EMBL" id="TMX05553.1"/>
    </source>
</evidence>
<organism evidence="2">
    <name type="scientific">Solanum chilense</name>
    <name type="common">Tomato</name>
    <name type="synonym">Lycopersicon chilense</name>
    <dbReference type="NCBI Taxonomy" id="4083"/>
    <lineage>
        <taxon>Eukaryota</taxon>
        <taxon>Viridiplantae</taxon>
        <taxon>Streptophyta</taxon>
        <taxon>Embryophyta</taxon>
        <taxon>Tracheophyta</taxon>
        <taxon>Spermatophyta</taxon>
        <taxon>Magnoliopsida</taxon>
        <taxon>eudicotyledons</taxon>
        <taxon>Gunneridae</taxon>
        <taxon>Pentapetalae</taxon>
        <taxon>asterids</taxon>
        <taxon>lamiids</taxon>
        <taxon>Solanales</taxon>
        <taxon>Solanaceae</taxon>
        <taxon>Solanoideae</taxon>
        <taxon>Solaneae</taxon>
        <taxon>Solanum</taxon>
        <taxon>Solanum subgen. Lycopersicon</taxon>
    </lineage>
</organism>
<feature type="region of interest" description="Disordered" evidence="1">
    <location>
        <begin position="54"/>
        <end position="75"/>
    </location>
</feature>
<dbReference type="AlphaFoldDB" id="A0A6N2CD02"/>
<dbReference type="EMBL" id="RXGB01000044">
    <property type="protein sequence ID" value="TMX05553.1"/>
    <property type="molecule type" value="Genomic_DNA"/>
</dbReference>
<evidence type="ECO:0000256" key="1">
    <source>
        <dbReference type="SAM" id="MobiDB-lite"/>
    </source>
</evidence>
<gene>
    <name evidence="2" type="ORF">EJD97_016660</name>
</gene>
<feature type="compositionally biased region" description="Low complexity" evidence="1">
    <location>
        <begin position="58"/>
        <end position="67"/>
    </location>
</feature>
<proteinExistence type="predicted"/>